<dbReference type="AlphaFoldDB" id="A0A8J7TPJ9"/>
<evidence type="ECO:0000313" key="3">
    <source>
        <dbReference type="Proteomes" id="UP000664277"/>
    </source>
</evidence>
<feature type="signal peptide" evidence="1">
    <location>
        <begin position="1"/>
        <end position="28"/>
    </location>
</feature>
<reference evidence="2" key="1">
    <citation type="submission" date="2021-02" db="EMBL/GenBank/DDBJ databases">
        <title>Genome-Resolved Metagenomics of a Microbial Community Performing Photosynthetic Biological Nutrient Removal.</title>
        <authorList>
            <person name="Mcdaniel E.A."/>
        </authorList>
    </citation>
    <scope>NUCLEOTIDE SEQUENCE</scope>
    <source>
        <strain evidence="2">UWPOB_OBS1</strain>
    </source>
</reference>
<gene>
    <name evidence="2" type="ORF">J0M35_21215</name>
</gene>
<dbReference type="EMBL" id="JAFLCK010000064">
    <property type="protein sequence ID" value="MBN8662900.1"/>
    <property type="molecule type" value="Genomic_DNA"/>
</dbReference>
<feature type="chain" id="PRO_5035232790" evidence="1">
    <location>
        <begin position="29"/>
        <end position="267"/>
    </location>
</feature>
<organism evidence="2 3">
    <name type="scientific">Candidatus Obscuribacter phosphatis</name>
    <dbReference type="NCBI Taxonomy" id="1906157"/>
    <lineage>
        <taxon>Bacteria</taxon>
        <taxon>Bacillati</taxon>
        <taxon>Candidatus Melainabacteria</taxon>
        <taxon>Candidatus Obscuribacterales</taxon>
        <taxon>Candidatus Obscuribacteraceae</taxon>
        <taxon>Candidatus Obscuribacter</taxon>
    </lineage>
</organism>
<sequence length="267" mass="29832">MRKRKVMHNLRLFLSALLSIALSSSALCQSSEQQKFSPNNKLKAQIEDGKLYIKDRTDKVISQFVPSDSNGLGGSIIAIDWIDNQRLGIERHINPSLNCLTVSDIQGKTLQSYLGYKFYWSHNRKHLAHVGQMIHFSPWPHSEYIHIDDRTVYPAEGATYGEEARIVHTFSGPFAWSQDDSKLAVIDDLDGSQKGKFLVIIPGPANKTAKLEKYKLDEELAKVIAKLNQEEMTLSWLNSNSVSISSVCISSKGKAKSGVLPCTIKVN</sequence>
<evidence type="ECO:0000256" key="1">
    <source>
        <dbReference type="SAM" id="SignalP"/>
    </source>
</evidence>
<name>A0A8J7TPJ9_9BACT</name>
<dbReference type="Proteomes" id="UP000664277">
    <property type="component" value="Unassembled WGS sequence"/>
</dbReference>
<protein>
    <submittedName>
        <fullName evidence="2">Uncharacterized protein</fullName>
    </submittedName>
</protein>
<keyword evidence="1" id="KW-0732">Signal</keyword>
<evidence type="ECO:0000313" key="2">
    <source>
        <dbReference type="EMBL" id="MBN8662900.1"/>
    </source>
</evidence>
<proteinExistence type="predicted"/>
<comment type="caution">
    <text evidence="2">The sequence shown here is derived from an EMBL/GenBank/DDBJ whole genome shotgun (WGS) entry which is preliminary data.</text>
</comment>
<accession>A0A8J7TPJ9</accession>